<evidence type="ECO:0000313" key="2">
    <source>
        <dbReference type="EMBL" id="KAK1744654.1"/>
    </source>
</evidence>
<accession>A0AAD8YDS8</accession>
<reference evidence="2" key="1">
    <citation type="submission" date="2023-06" db="EMBL/GenBank/DDBJ databases">
        <title>Survivors Of The Sea: Transcriptome response of Skeletonema marinoi to long-term dormancy.</title>
        <authorList>
            <person name="Pinder M.I.M."/>
            <person name="Kourtchenko O."/>
            <person name="Robertson E.K."/>
            <person name="Larsson T."/>
            <person name="Maumus F."/>
            <person name="Osuna-Cruz C.M."/>
            <person name="Vancaester E."/>
            <person name="Stenow R."/>
            <person name="Vandepoele K."/>
            <person name="Ploug H."/>
            <person name="Bruchert V."/>
            <person name="Godhe A."/>
            <person name="Topel M."/>
        </authorList>
    </citation>
    <scope>NUCLEOTIDE SEQUENCE</scope>
    <source>
        <strain evidence="2">R05AC</strain>
    </source>
</reference>
<evidence type="ECO:0000313" key="3">
    <source>
        <dbReference type="Proteomes" id="UP001224775"/>
    </source>
</evidence>
<proteinExistence type="predicted"/>
<dbReference type="InterPro" id="IPR011990">
    <property type="entry name" value="TPR-like_helical_dom_sf"/>
</dbReference>
<comment type="caution">
    <text evidence="2">The sequence shown here is derived from an EMBL/GenBank/DDBJ whole genome shotgun (WGS) entry which is preliminary data.</text>
</comment>
<evidence type="ECO:0000256" key="1">
    <source>
        <dbReference type="SAM" id="MobiDB-lite"/>
    </source>
</evidence>
<dbReference type="Gene3D" id="1.25.40.10">
    <property type="entry name" value="Tetratricopeptide repeat domain"/>
    <property type="match status" value="1"/>
</dbReference>
<dbReference type="Proteomes" id="UP001224775">
    <property type="component" value="Unassembled WGS sequence"/>
</dbReference>
<dbReference type="AlphaFoldDB" id="A0AAD8YDS8"/>
<feature type="region of interest" description="Disordered" evidence="1">
    <location>
        <begin position="23"/>
        <end position="67"/>
    </location>
</feature>
<feature type="compositionally biased region" description="Polar residues" evidence="1">
    <location>
        <begin position="38"/>
        <end position="48"/>
    </location>
</feature>
<dbReference type="EMBL" id="JATAAI010000007">
    <property type="protein sequence ID" value="KAK1744654.1"/>
    <property type="molecule type" value="Genomic_DNA"/>
</dbReference>
<gene>
    <name evidence="2" type="ORF">QTG54_005187</name>
</gene>
<name>A0AAD8YDS8_9STRA</name>
<keyword evidence="3" id="KW-1185">Reference proteome</keyword>
<feature type="compositionally biased region" description="Basic and acidic residues" evidence="1">
    <location>
        <begin position="25"/>
        <end position="37"/>
    </location>
</feature>
<organism evidence="2 3">
    <name type="scientific">Skeletonema marinoi</name>
    <dbReference type="NCBI Taxonomy" id="267567"/>
    <lineage>
        <taxon>Eukaryota</taxon>
        <taxon>Sar</taxon>
        <taxon>Stramenopiles</taxon>
        <taxon>Ochrophyta</taxon>
        <taxon>Bacillariophyta</taxon>
        <taxon>Coscinodiscophyceae</taxon>
        <taxon>Thalassiosirophycidae</taxon>
        <taxon>Thalassiosirales</taxon>
        <taxon>Skeletonemataceae</taxon>
        <taxon>Skeletonema</taxon>
        <taxon>Skeletonema marinoi-dohrnii complex</taxon>
    </lineage>
</organism>
<sequence>MSTIIKILPVIIMLETPRIMQQLRQHHDSNSRAEETHASTVTAPTSLPSRSQRSHSNRQRGQRDALDTLTTLPSDFLHGVEKDKKKEVYHVEEAAIAGHPGARRYNHGYNEWENERFLRAAKYLIIAAILGHDDSLQALKEYYYDGLVSKDDFAAAFRAHQAAVDATKSPQRDAAEEVNATNSP</sequence>
<feature type="region of interest" description="Disordered" evidence="1">
    <location>
        <begin position="164"/>
        <end position="184"/>
    </location>
</feature>
<dbReference type="SUPFAM" id="SSF81901">
    <property type="entry name" value="HCP-like"/>
    <property type="match status" value="1"/>
</dbReference>
<protein>
    <submittedName>
        <fullName evidence="2">Uncharacterized protein</fullName>
    </submittedName>
</protein>